<sequence>MKFVKRSVAVLLTVAAANGAYAQSVSKADAALVAGDLNEAKTQIEGAIDKEIAKLQKKGKPVTIKGKTLLVKGNVYSAIALSDSSIFADMQEAAIDSALSAYNTIKSQEKETSAVYKDAWVTYAAGENSTYIQGKNSKVQDLYQGFMNKGGTAYNEEDFNSAMEDFLTASNIISTDTTAIFNAMICAQQLDEPDTEKIRELSKTMIERGATNIDAHRLLIHYTMSEAQEFETQLSELDVQKRQTTQEQLRPLEETLADYKDKAEANKAYMKKSKAAKDRYNKFSKLATETEAKIAPVKEEIAGIEAKEATAKEEANKIYAETLGYVENALEVHPTDANLQQTKIVLYMKMDKIDEAIAENKKSLEADPSNPELYFNIGLLYSNKMDVAKKAENAEEAAELEQKTIESYNKVLELNPNHYGALVNIGDFYYQKANGFNREVENLVDYTGKVKNSKDKAKVDALKADLIDNATKAKDYFTQAQSNQPAGDSNNFELLINRADRMIKNNQ</sequence>
<dbReference type="OrthoDB" id="739506at2"/>
<evidence type="ECO:0000313" key="4">
    <source>
        <dbReference type="Proteomes" id="UP000245535"/>
    </source>
</evidence>
<dbReference type="InterPro" id="IPR019734">
    <property type="entry name" value="TPR_rpt"/>
</dbReference>
<dbReference type="Gene3D" id="1.25.40.10">
    <property type="entry name" value="Tetratricopeptide repeat domain"/>
    <property type="match status" value="2"/>
</dbReference>
<gene>
    <name evidence="3" type="ORF">BC781_102919</name>
</gene>
<keyword evidence="1" id="KW-0175">Coiled coil</keyword>
<dbReference type="Pfam" id="PF13414">
    <property type="entry name" value="TPR_11"/>
    <property type="match status" value="1"/>
</dbReference>
<feature type="coiled-coil region" evidence="1">
    <location>
        <begin position="227"/>
        <end position="262"/>
    </location>
</feature>
<evidence type="ECO:0000256" key="1">
    <source>
        <dbReference type="SAM" id="Coils"/>
    </source>
</evidence>
<keyword evidence="4" id="KW-1185">Reference proteome</keyword>
<name>A0A315ZDG4_SEDFL</name>
<reference evidence="3 4" key="1">
    <citation type="submission" date="2018-03" db="EMBL/GenBank/DDBJ databases">
        <title>Genomic Encyclopedia of Archaeal and Bacterial Type Strains, Phase II (KMG-II): from individual species to whole genera.</title>
        <authorList>
            <person name="Goeker M."/>
        </authorList>
    </citation>
    <scope>NUCLEOTIDE SEQUENCE [LARGE SCALE GENOMIC DNA]</scope>
    <source>
        <strain evidence="3 4">DSM 28229</strain>
    </source>
</reference>
<dbReference type="SUPFAM" id="SSF48452">
    <property type="entry name" value="TPR-like"/>
    <property type="match status" value="1"/>
</dbReference>
<evidence type="ECO:0000256" key="2">
    <source>
        <dbReference type="SAM" id="SignalP"/>
    </source>
</evidence>
<dbReference type="EMBL" id="QGDO01000002">
    <property type="protein sequence ID" value="PWJ43362.1"/>
    <property type="molecule type" value="Genomic_DNA"/>
</dbReference>
<dbReference type="Proteomes" id="UP000245535">
    <property type="component" value="Unassembled WGS sequence"/>
</dbReference>
<protein>
    <submittedName>
        <fullName evidence="3">TPR repeat protein</fullName>
    </submittedName>
</protein>
<dbReference type="SMART" id="SM00028">
    <property type="entry name" value="TPR"/>
    <property type="match status" value="3"/>
</dbReference>
<comment type="caution">
    <text evidence="3">The sequence shown here is derived from an EMBL/GenBank/DDBJ whole genome shotgun (WGS) entry which is preliminary data.</text>
</comment>
<proteinExistence type="predicted"/>
<feature type="signal peptide" evidence="2">
    <location>
        <begin position="1"/>
        <end position="22"/>
    </location>
</feature>
<dbReference type="AlphaFoldDB" id="A0A315ZDG4"/>
<feature type="chain" id="PRO_5016325244" evidence="2">
    <location>
        <begin position="23"/>
        <end position="507"/>
    </location>
</feature>
<accession>A0A315ZDG4</accession>
<evidence type="ECO:0000313" key="3">
    <source>
        <dbReference type="EMBL" id="PWJ43362.1"/>
    </source>
</evidence>
<organism evidence="3 4">
    <name type="scientific">Sediminitomix flava</name>
    <dbReference type="NCBI Taxonomy" id="379075"/>
    <lineage>
        <taxon>Bacteria</taxon>
        <taxon>Pseudomonadati</taxon>
        <taxon>Bacteroidota</taxon>
        <taxon>Cytophagia</taxon>
        <taxon>Cytophagales</taxon>
        <taxon>Flammeovirgaceae</taxon>
        <taxon>Sediminitomix</taxon>
    </lineage>
</organism>
<dbReference type="InterPro" id="IPR011990">
    <property type="entry name" value="TPR-like_helical_dom_sf"/>
</dbReference>
<dbReference type="RefSeq" id="WP_109617847.1">
    <property type="nucleotide sequence ID" value="NZ_QGDO01000002.1"/>
</dbReference>
<keyword evidence="2" id="KW-0732">Signal</keyword>